<keyword evidence="1" id="KW-0802">TPR repeat</keyword>
<dbReference type="SMART" id="SM00028">
    <property type="entry name" value="TPR"/>
    <property type="match status" value="7"/>
</dbReference>
<dbReference type="Pfam" id="PF13424">
    <property type="entry name" value="TPR_12"/>
    <property type="match status" value="4"/>
</dbReference>
<dbReference type="AlphaFoldDB" id="A0A2G5HM06"/>
<evidence type="ECO:0000256" key="2">
    <source>
        <dbReference type="SAM" id="MobiDB-lite"/>
    </source>
</evidence>
<evidence type="ECO:0000313" key="8">
    <source>
        <dbReference type="Proteomes" id="UP001302367"/>
    </source>
</evidence>
<dbReference type="Pfam" id="PF06985">
    <property type="entry name" value="HET"/>
    <property type="match status" value="1"/>
</dbReference>
<feature type="repeat" description="TPR" evidence="1">
    <location>
        <begin position="799"/>
        <end position="832"/>
    </location>
</feature>
<reference evidence="5 7" key="1">
    <citation type="submission" date="2015-10" db="EMBL/GenBank/DDBJ databases">
        <title>The cercosporin biosynthetic gene cluster was horizontally transferred to several fungal lineages and shown to be expanded in Cercospora beticola based on microsynteny with recipient genomes.</title>
        <authorList>
            <person name="De Jonge R."/>
            <person name="Ebert M.K."/>
            <person name="Suttle J.C."/>
            <person name="Jurick Ii W.M."/>
            <person name="Secor G.A."/>
            <person name="Thomma B.P."/>
            <person name="Van De Peer Y."/>
            <person name="Bolton M.D."/>
        </authorList>
    </citation>
    <scope>NUCLEOTIDE SEQUENCE [LARGE SCALE GENOMIC DNA]</scope>
    <source>
        <strain evidence="5 7">09-40</strain>
    </source>
</reference>
<accession>A0A2G5HM06</accession>
<feature type="compositionally biased region" description="Basic and acidic residues" evidence="2">
    <location>
        <begin position="1081"/>
        <end position="1104"/>
    </location>
</feature>
<dbReference type="InterPro" id="IPR019734">
    <property type="entry name" value="TPR_rpt"/>
</dbReference>
<evidence type="ECO:0000313" key="7">
    <source>
        <dbReference type="Proteomes" id="UP000230605"/>
    </source>
</evidence>
<dbReference type="PANTHER" id="PTHR46082">
    <property type="entry name" value="ATP/GTP-BINDING PROTEIN-RELATED"/>
    <property type="match status" value="1"/>
</dbReference>
<dbReference type="Gene3D" id="1.10.8.430">
    <property type="entry name" value="Helical domain of apoptotic protease-activating factors"/>
    <property type="match status" value="1"/>
</dbReference>
<feature type="repeat" description="TPR" evidence="1">
    <location>
        <begin position="673"/>
        <end position="706"/>
    </location>
</feature>
<gene>
    <name evidence="5" type="ORF">CB0940_03880</name>
    <name evidence="6" type="ORF">RHO25_005700</name>
</gene>
<evidence type="ECO:0000259" key="3">
    <source>
        <dbReference type="Pfam" id="PF00931"/>
    </source>
</evidence>
<protein>
    <submittedName>
        <fullName evidence="5">Vegetative incompatibility protein HET-E-1</fullName>
    </submittedName>
</protein>
<feature type="region of interest" description="Disordered" evidence="2">
    <location>
        <begin position="1030"/>
        <end position="1117"/>
    </location>
</feature>
<evidence type="ECO:0000256" key="1">
    <source>
        <dbReference type="PROSITE-ProRule" id="PRU00339"/>
    </source>
</evidence>
<feature type="domain" description="Heterokaryon incompatibility" evidence="4">
    <location>
        <begin position="27"/>
        <end position="118"/>
    </location>
</feature>
<keyword evidence="8" id="KW-1185">Reference proteome</keyword>
<dbReference type="Gene3D" id="1.25.40.10">
    <property type="entry name" value="Tetratricopeptide repeat domain"/>
    <property type="match status" value="2"/>
</dbReference>
<dbReference type="EMBL" id="CP134187">
    <property type="protein sequence ID" value="WPB01080.1"/>
    <property type="molecule type" value="Genomic_DNA"/>
</dbReference>
<evidence type="ECO:0000313" key="6">
    <source>
        <dbReference type="EMBL" id="WPB01080.1"/>
    </source>
</evidence>
<dbReference type="Proteomes" id="UP000230605">
    <property type="component" value="Chromosome 4"/>
</dbReference>
<dbReference type="InterPro" id="IPR042197">
    <property type="entry name" value="Apaf_helical"/>
</dbReference>
<dbReference type="SUPFAM" id="SSF52540">
    <property type="entry name" value="P-loop containing nucleoside triphosphate hydrolases"/>
    <property type="match status" value="1"/>
</dbReference>
<dbReference type="InterPro" id="IPR053137">
    <property type="entry name" value="NLR-like"/>
</dbReference>
<organism evidence="5 7">
    <name type="scientific">Cercospora beticola</name>
    <name type="common">Sugarbeet leaf spot fungus</name>
    <dbReference type="NCBI Taxonomy" id="122368"/>
    <lineage>
        <taxon>Eukaryota</taxon>
        <taxon>Fungi</taxon>
        <taxon>Dikarya</taxon>
        <taxon>Ascomycota</taxon>
        <taxon>Pezizomycotina</taxon>
        <taxon>Dothideomycetes</taxon>
        <taxon>Dothideomycetidae</taxon>
        <taxon>Mycosphaerellales</taxon>
        <taxon>Mycosphaerellaceae</taxon>
        <taxon>Cercospora</taxon>
    </lineage>
</organism>
<evidence type="ECO:0000313" key="5">
    <source>
        <dbReference type="EMBL" id="PIA93596.1"/>
    </source>
</evidence>
<dbReference type="OrthoDB" id="674604at2759"/>
<dbReference type="PROSITE" id="PS50005">
    <property type="entry name" value="TPR"/>
    <property type="match status" value="3"/>
</dbReference>
<dbReference type="InterPro" id="IPR002182">
    <property type="entry name" value="NB-ARC"/>
</dbReference>
<dbReference type="GO" id="GO:0043531">
    <property type="term" value="F:ADP binding"/>
    <property type="evidence" value="ECO:0007669"/>
    <property type="project" value="InterPro"/>
</dbReference>
<proteinExistence type="predicted"/>
<dbReference type="NCBIfam" id="NF040586">
    <property type="entry name" value="FxSxx_TPR"/>
    <property type="match status" value="1"/>
</dbReference>
<feature type="compositionally biased region" description="Basic and acidic residues" evidence="2">
    <location>
        <begin position="1046"/>
        <end position="1063"/>
    </location>
</feature>
<evidence type="ECO:0000259" key="4">
    <source>
        <dbReference type="Pfam" id="PF06985"/>
    </source>
</evidence>
<name>A0A2G5HM06_CERBT</name>
<dbReference type="Pfam" id="PF00931">
    <property type="entry name" value="NB-ARC"/>
    <property type="match status" value="1"/>
</dbReference>
<dbReference type="PRINTS" id="PR00381">
    <property type="entry name" value="KINESINLIGHT"/>
</dbReference>
<sequence>MRFLEVDDGDGFRLTRDFPENDISRTYAVLSHTWGEDGDEVIFQDMQQGGGTDKPGFGKIRFCAERAQCDGIKYFWIDTCCINKNNQFELSKSIISMFRWYQRAEKCYVYLSDVPRDSKEPIRDTEDWEKDFCESRWFKRGWTLQELLAPASVEFFSRHGVKLGDKAGLERQIREVTNIPVAALLGRPLSSFTKHERFSWQRSRQTKEEEDIVYSLIGIFDVSIPVLYGEGRDHARTRLDREIDISRKGPDHESFSVTFASPEVAETAHFVARVSELREIHEVLSSSGVRRGVTIHGLGGMGKTQLAIAYAMQYKDDYSAVFWVNAKDEDSLKLSFGNIAKQIAREHPSADAMRNAANSSDRDEAVNAVKRWLNLANNTRWLIIYDNYDNPKIPSNTDSFALDLRKYVPESHQGCLIVTTRSSEVRFGQQMRIRKLETIEDSLAILSHSCDRSPLADDPDAVKLAKKLDGLPLALATAGAYLRQKSMTFTEYCNLYQASWAKLQQTSPSLDSYEDKQLYSTWQISFDQIQQRNEAAAQLLRLWAYFDNEDIWYELLCYKHAKRYFPAWLCKLTDDELDFNSAVRVLCDHGIVDAHPPTRGQTNGYSMHSCVHSWTRDVLNAEPDEHLARTALFCVANFVPNTDSAEWWVIQRRLFNHANRQLHGHASVGDDASWACYHLGVLYQNQGKLADAEEMYNRALPGHERKLGPDHESTLLTVCNLSVVYKRQGKLAEAEKMCDRALQSAEGTLGPEHMLSLSTVHNLGDIYRKQGKLVEAEKLYERVLQRERRTLGLDHSWNLATVNNLGLLYVDQGKLAEAEKMYDRALQGGERALGLNHPSTLDTVCNLGTLYASQGKLVEAERMYQRALQGYEMALGLDHLSTLDTVHNLGLLYEKQGKLVEVEEMYQRALQGSERALGPDHPSTLETVHNLGCFYRDGDQGKLVEAEKSFQQALQGFMKALGPDHPSTLATVFEIGRLYAKQRRRPEAEQMYHRLVAAQDNLSTDVRDEFAIFEQELRALGVEKFPLRRLQGSSSSQEEDDLETTDQSRSDEVQSHDGSRSDDSQTSDQGAIEVGRASRKRQFEEPQESRKRLCEVPRVPDQRRYNLRTTRPHSSKK</sequence>
<dbReference type="Gene3D" id="3.40.50.300">
    <property type="entry name" value="P-loop containing nucleotide triphosphate hydrolases"/>
    <property type="match status" value="1"/>
</dbReference>
<feature type="repeat" description="TPR" evidence="1">
    <location>
        <begin position="757"/>
        <end position="790"/>
    </location>
</feature>
<dbReference type="Proteomes" id="UP001302367">
    <property type="component" value="Chromosome 4"/>
</dbReference>
<dbReference type="Pfam" id="PF13374">
    <property type="entry name" value="TPR_10"/>
    <property type="match status" value="1"/>
</dbReference>
<reference evidence="6 8" key="2">
    <citation type="submission" date="2023-09" db="EMBL/GenBank/DDBJ databases">
        <title>Complete-Gapless Cercospora beticola genome.</title>
        <authorList>
            <person name="Wyatt N.A."/>
            <person name="Spanner R.E."/>
            <person name="Bolton M.D."/>
        </authorList>
    </citation>
    <scope>NUCLEOTIDE SEQUENCE [LARGE SCALE GENOMIC DNA]</scope>
    <source>
        <strain evidence="6">Cb09-40</strain>
    </source>
</reference>
<dbReference type="SUPFAM" id="SSF48452">
    <property type="entry name" value="TPR-like"/>
    <property type="match status" value="2"/>
</dbReference>
<feature type="domain" description="NB-ARC" evidence="3">
    <location>
        <begin position="276"/>
        <end position="446"/>
    </location>
</feature>
<dbReference type="InterPro" id="IPR027417">
    <property type="entry name" value="P-loop_NTPase"/>
</dbReference>
<dbReference type="EMBL" id="LKMD01000105">
    <property type="protein sequence ID" value="PIA93596.1"/>
    <property type="molecule type" value="Genomic_DNA"/>
</dbReference>
<dbReference type="PANTHER" id="PTHR46082:SF6">
    <property type="entry name" value="AAA+ ATPASE DOMAIN-CONTAINING PROTEIN-RELATED"/>
    <property type="match status" value="1"/>
</dbReference>
<dbReference type="InterPro" id="IPR011990">
    <property type="entry name" value="TPR-like_helical_dom_sf"/>
</dbReference>
<dbReference type="InterPro" id="IPR010730">
    <property type="entry name" value="HET"/>
</dbReference>